<dbReference type="GO" id="GO:0090730">
    <property type="term" value="C:Las1 complex"/>
    <property type="evidence" value="ECO:0007669"/>
    <property type="project" value="InterPro"/>
</dbReference>
<comment type="caution">
    <text evidence="1">The sequence shown here is derived from an EMBL/GenBank/DDBJ whole genome shotgun (WGS) entry which is preliminary data.</text>
</comment>
<dbReference type="EMBL" id="JAIXMP010000006">
    <property type="protein sequence ID" value="KAI9271508.1"/>
    <property type="molecule type" value="Genomic_DNA"/>
</dbReference>
<dbReference type="InterPro" id="IPR007174">
    <property type="entry name" value="Las1"/>
</dbReference>
<keyword evidence="2" id="KW-1185">Reference proteome</keyword>
<dbReference type="GO" id="GO:0000460">
    <property type="term" value="P:maturation of 5.8S rRNA"/>
    <property type="evidence" value="ECO:0007669"/>
    <property type="project" value="TreeGrafter"/>
</dbReference>
<name>A0AAD5PH63_9FUNG</name>
<dbReference type="GO" id="GO:0030687">
    <property type="term" value="C:preribosome, large subunit precursor"/>
    <property type="evidence" value="ECO:0007669"/>
    <property type="project" value="TreeGrafter"/>
</dbReference>
<organism evidence="1 2">
    <name type="scientific">Phascolomyces articulosus</name>
    <dbReference type="NCBI Taxonomy" id="60185"/>
    <lineage>
        <taxon>Eukaryota</taxon>
        <taxon>Fungi</taxon>
        <taxon>Fungi incertae sedis</taxon>
        <taxon>Mucoromycota</taxon>
        <taxon>Mucoromycotina</taxon>
        <taxon>Mucoromycetes</taxon>
        <taxon>Mucorales</taxon>
        <taxon>Lichtheimiaceae</taxon>
        <taxon>Phascolomyces</taxon>
    </lineage>
</organism>
<dbReference type="PANTHER" id="PTHR15002">
    <property type="entry name" value="RIBOSOMAL BIOGENESIS PROTEIN LAS1L"/>
    <property type="match status" value="1"/>
</dbReference>
<proteinExistence type="predicted"/>
<dbReference type="PANTHER" id="PTHR15002:SF0">
    <property type="entry name" value="RIBOSOMAL BIOGENESIS PROTEIN LAS1L"/>
    <property type="match status" value="1"/>
</dbReference>
<reference evidence="1" key="2">
    <citation type="submission" date="2023-02" db="EMBL/GenBank/DDBJ databases">
        <authorList>
            <consortium name="DOE Joint Genome Institute"/>
            <person name="Mondo S.J."/>
            <person name="Chang Y."/>
            <person name="Wang Y."/>
            <person name="Ahrendt S."/>
            <person name="Andreopoulos W."/>
            <person name="Barry K."/>
            <person name="Beard J."/>
            <person name="Benny G.L."/>
            <person name="Blankenship S."/>
            <person name="Bonito G."/>
            <person name="Cuomo C."/>
            <person name="Desiro A."/>
            <person name="Gervers K.A."/>
            <person name="Hundley H."/>
            <person name="Kuo A."/>
            <person name="LaButti K."/>
            <person name="Lang B.F."/>
            <person name="Lipzen A."/>
            <person name="O'Donnell K."/>
            <person name="Pangilinan J."/>
            <person name="Reynolds N."/>
            <person name="Sandor L."/>
            <person name="Smith M.W."/>
            <person name="Tsang A."/>
            <person name="Grigoriev I.V."/>
            <person name="Stajich J.E."/>
            <person name="Spatafora J.W."/>
        </authorList>
    </citation>
    <scope>NUCLEOTIDE SEQUENCE</scope>
    <source>
        <strain evidence="1">RSA 2281</strain>
    </source>
</reference>
<evidence type="ECO:0000313" key="1">
    <source>
        <dbReference type="EMBL" id="KAI9271508.1"/>
    </source>
</evidence>
<dbReference type="Proteomes" id="UP001209540">
    <property type="component" value="Unassembled WGS sequence"/>
</dbReference>
<dbReference type="GO" id="GO:0004519">
    <property type="term" value="F:endonuclease activity"/>
    <property type="evidence" value="ECO:0007669"/>
    <property type="project" value="InterPro"/>
</dbReference>
<evidence type="ECO:0000313" key="2">
    <source>
        <dbReference type="Proteomes" id="UP001209540"/>
    </source>
</evidence>
<dbReference type="AlphaFoldDB" id="A0AAD5PH63"/>
<dbReference type="Pfam" id="PF04031">
    <property type="entry name" value="Las1"/>
    <property type="match status" value="1"/>
</dbReference>
<dbReference type="GO" id="GO:0000470">
    <property type="term" value="P:maturation of LSU-rRNA"/>
    <property type="evidence" value="ECO:0007669"/>
    <property type="project" value="TreeGrafter"/>
</dbReference>
<accession>A0AAD5PH63</accession>
<sequence length="456" mass="52293">MLRQVPWKDHDELVQVHDWLYSDSRSDMQKGVNRILAWKARQYIPTAIESTLQFIQLRLRDCEKLSFSGEELRLTYSMAIVRLVNGSIDPMQNKARPLPVSVMAERINMPGWFVEIRHDATHGYLPSLALLQDAASQALAWIQETFWVPALRTNRKPVMDKGKLQDIEKALEYYRKQCMAAQLKNPKKKNEAPSRIRDNTMKRLVQIISPDDILEGLVPVLLDKGFLIPRDKSKRAVFEDNNISNQLIYLWAPLLEALSEKFDDFGISLMSAMLKRLDSHDGFVMNDKFDYLLSEDSYGSSQEDISQRTYWFKYIINHDFAKEEAIFADVDLDDIVEGCLRSPNYFTRIVLQAVAEIELDDISHSLKPIIDAIGRNLSASSSKTNQNVFDLENDSMKIDMDGELQELNSQLQHIRGQDFDMETSSAWSLYSNTEWTSTPIGCLPGGIMPCLDLPDN</sequence>
<gene>
    <name evidence="1" type="ORF">BDA99DRAFT_556745</name>
</gene>
<reference evidence="1" key="1">
    <citation type="journal article" date="2022" name="IScience">
        <title>Evolution of zygomycete secretomes and the origins of terrestrial fungal ecologies.</title>
        <authorList>
            <person name="Chang Y."/>
            <person name="Wang Y."/>
            <person name="Mondo S."/>
            <person name="Ahrendt S."/>
            <person name="Andreopoulos W."/>
            <person name="Barry K."/>
            <person name="Beard J."/>
            <person name="Benny G.L."/>
            <person name="Blankenship S."/>
            <person name="Bonito G."/>
            <person name="Cuomo C."/>
            <person name="Desiro A."/>
            <person name="Gervers K.A."/>
            <person name="Hundley H."/>
            <person name="Kuo A."/>
            <person name="LaButti K."/>
            <person name="Lang B.F."/>
            <person name="Lipzen A."/>
            <person name="O'Donnell K."/>
            <person name="Pangilinan J."/>
            <person name="Reynolds N."/>
            <person name="Sandor L."/>
            <person name="Smith M.E."/>
            <person name="Tsang A."/>
            <person name="Grigoriev I.V."/>
            <person name="Stajich J.E."/>
            <person name="Spatafora J.W."/>
        </authorList>
    </citation>
    <scope>NUCLEOTIDE SEQUENCE</scope>
    <source>
        <strain evidence="1">RSA 2281</strain>
    </source>
</reference>
<protein>
    <submittedName>
        <fullName evidence="1">Las1-like-domain-containing protein</fullName>
    </submittedName>
</protein>